<dbReference type="InterPro" id="IPR004344">
    <property type="entry name" value="TTL/TTLL_fam"/>
</dbReference>
<organism evidence="2 3">
    <name type="scientific">Polypedilum vanderplanki</name>
    <name type="common">Sleeping chironomid midge</name>
    <dbReference type="NCBI Taxonomy" id="319348"/>
    <lineage>
        <taxon>Eukaryota</taxon>
        <taxon>Metazoa</taxon>
        <taxon>Ecdysozoa</taxon>
        <taxon>Arthropoda</taxon>
        <taxon>Hexapoda</taxon>
        <taxon>Insecta</taxon>
        <taxon>Pterygota</taxon>
        <taxon>Neoptera</taxon>
        <taxon>Endopterygota</taxon>
        <taxon>Diptera</taxon>
        <taxon>Nematocera</taxon>
        <taxon>Chironomoidea</taxon>
        <taxon>Chironomidae</taxon>
        <taxon>Chironominae</taxon>
        <taxon>Polypedilum</taxon>
        <taxon>Polypedilum</taxon>
    </lineage>
</organism>
<dbReference type="PANTHER" id="PTHR47113">
    <property type="entry name" value="LD09343P"/>
    <property type="match status" value="1"/>
</dbReference>
<proteinExistence type="predicted"/>
<dbReference type="PANTHER" id="PTHR47113:SF1">
    <property type="entry name" value="LD09343P"/>
    <property type="match status" value="1"/>
</dbReference>
<name>A0A9J6BH86_POLVA</name>
<evidence type="ECO:0000313" key="3">
    <source>
        <dbReference type="Proteomes" id="UP001107558"/>
    </source>
</evidence>
<protein>
    <submittedName>
        <fullName evidence="2">Uncharacterized protein</fullName>
    </submittedName>
</protein>
<evidence type="ECO:0000256" key="1">
    <source>
        <dbReference type="SAM" id="SignalP"/>
    </source>
</evidence>
<dbReference type="Gene3D" id="3.30.470.20">
    <property type="entry name" value="ATP-grasp fold, B domain"/>
    <property type="match status" value="1"/>
</dbReference>
<dbReference type="OrthoDB" id="7788932at2759"/>
<evidence type="ECO:0000313" key="2">
    <source>
        <dbReference type="EMBL" id="KAG5669196.1"/>
    </source>
</evidence>
<keyword evidence="1" id="KW-0732">Signal</keyword>
<dbReference type="SUPFAM" id="SSF56059">
    <property type="entry name" value="Glutathione synthetase ATP-binding domain-like"/>
    <property type="match status" value="1"/>
</dbReference>
<accession>A0A9J6BH86</accession>
<dbReference type="Pfam" id="PF03133">
    <property type="entry name" value="TTL"/>
    <property type="match status" value="1"/>
</dbReference>
<reference evidence="2" key="1">
    <citation type="submission" date="2021-03" db="EMBL/GenBank/DDBJ databases">
        <title>Chromosome level genome of the anhydrobiotic midge Polypedilum vanderplanki.</title>
        <authorList>
            <person name="Yoshida Y."/>
            <person name="Kikawada T."/>
            <person name="Gusev O."/>
        </authorList>
    </citation>
    <scope>NUCLEOTIDE SEQUENCE</scope>
    <source>
        <strain evidence="2">NIAS01</strain>
        <tissue evidence="2">Whole body or cell culture</tissue>
    </source>
</reference>
<dbReference type="InterPro" id="IPR053317">
    <property type="entry name" value="Tubulin_polyglutamylase"/>
</dbReference>
<dbReference type="AlphaFoldDB" id="A0A9J6BH86"/>
<keyword evidence="3" id="KW-1185">Reference proteome</keyword>
<sequence length="501" mass="58773">MRSCSCLLILSVIFLTLSIFIAFYQHKITEIACKNVKSEVEEIKRKPKYILHLGKEGSKTLSAVDDVLQRLGLEKINTTGLQPSEYPKDWDLFWSFAHHDRIKTQYDFTTVKFNQKLNHFPGNYALVSKSVLATKTKLKFIPAAFLTSEEVQNYAKIHPEKRFVIKLKGNRGVKLTKPEDMNFTRTASLDDYFAQEFIEDPLLWNGHKFDFSIFVVITSVNPLRFYYYNKNVNLRFCLKPYNTSNPDDVHSYVIGTEIFPAQEFPGAREYVFRDYTYRDAFEAFMKSKGANLTEIWMKVEDLITQVVITKEKTFFEGIGNFGTPKFSHFELYRFDMIFNENFDLFLMEVNMSPNLLASSKISMHKYFFESVLYNLFNLIGIGTNFEQNEFKFPSVDVELMVAHPNGMTIKPEICLSDTCINNCDDPICNICWHCLNVNEKFERILAYREQMNLGDFKRLFPPNREVFNKLPINLVEENLLEETRKHVEWFFEMCKKNNKFC</sequence>
<feature type="chain" id="PRO_5039917676" evidence="1">
    <location>
        <begin position="19"/>
        <end position="501"/>
    </location>
</feature>
<gene>
    <name evidence="2" type="ORF">PVAND_017089</name>
</gene>
<dbReference type="EMBL" id="JADBJN010000004">
    <property type="protein sequence ID" value="KAG5669196.1"/>
    <property type="molecule type" value="Genomic_DNA"/>
</dbReference>
<comment type="caution">
    <text evidence="2">The sequence shown here is derived from an EMBL/GenBank/DDBJ whole genome shotgun (WGS) entry which is preliminary data.</text>
</comment>
<dbReference type="Proteomes" id="UP001107558">
    <property type="component" value="Chromosome 4"/>
</dbReference>
<dbReference type="PROSITE" id="PS51221">
    <property type="entry name" value="TTL"/>
    <property type="match status" value="1"/>
</dbReference>
<feature type="signal peptide" evidence="1">
    <location>
        <begin position="1"/>
        <end position="18"/>
    </location>
</feature>